<feature type="transmembrane region" description="Helical" evidence="1">
    <location>
        <begin position="183"/>
        <end position="202"/>
    </location>
</feature>
<dbReference type="Proteomes" id="UP000288259">
    <property type="component" value="Unassembled WGS sequence"/>
</dbReference>
<name>A0A432YLW1_9GAMM</name>
<evidence type="ECO:0000313" key="3">
    <source>
        <dbReference type="Proteomes" id="UP000288259"/>
    </source>
</evidence>
<keyword evidence="1" id="KW-0812">Transmembrane</keyword>
<accession>A0A432YLW1</accession>
<evidence type="ECO:0000256" key="1">
    <source>
        <dbReference type="SAM" id="Phobius"/>
    </source>
</evidence>
<organism evidence="2 3">
    <name type="scientific">Pseudidiomarina insulisalsae</name>
    <dbReference type="NCBI Taxonomy" id="575789"/>
    <lineage>
        <taxon>Bacteria</taxon>
        <taxon>Pseudomonadati</taxon>
        <taxon>Pseudomonadota</taxon>
        <taxon>Gammaproteobacteria</taxon>
        <taxon>Alteromonadales</taxon>
        <taxon>Idiomarinaceae</taxon>
        <taxon>Pseudidiomarina</taxon>
    </lineage>
</organism>
<dbReference type="RefSeq" id="WP_126754396.1">
    <property type="nucleotide sequence ID" value="NZ_PIPY01000005.1"/>
</dbReference>
<sequence>MSALWVINGWRQQSRVTRQIDQALRTARERGMQSYALHRQGRNYWLVCSSEPASSVRYDLAQSVRRQFRQIQQGIYLAQWQGLLICVMWSGERLQHCQSFSHDADGLQHLQLLLERVMRKNRRKAAVLLAKDVPDAVADYCHEHLDQWQLLSGQVEVSALPLNKPSKLIDLAAPTPWQRRQRLFLSCLFILLSAAMLGWYFWPQTLMQAETRAAAIAQPLPPPPGIMPSALTELPRLFAGLSHLAGWQWQSAHLQGRQLHVTLTPSYGRPEELAAQVAPDWQLQAGREKATLTYDFYSDAWQARADERFSLQHWSQQSRRFFPQLITQGVREQQNQLFRYQQQTFSLTVTSLNELAQLEILFTHPNMRLISIKLRPGDPLKAELGVGVYFRAPPEKQGE</sequence>
<evidence type="ECO:0000313" key="2">
    <source>
        <dbReference type="EMBL" id="RUO61936.1"/>
    </source>
</evidence>
<dbReference type="EMBL" id="PIPY01000005">
    <property type="protein sequence ID" value="RUO61936.1"/>
    <property type="molecule type" value="Genomic_DNA"/>
</dbReference>
<proteinExistence type="predicted"/>
<reference evidence="3" key="1">
    <citation type="journal article" date="2018" name="Front. Microbiol.">
        <title>Genome-Based Analysis Reveals the Taxonomy and Diversity of the Family Idiomarinaceae.</title>
        <authorList>
            <person name="Liu Y."/>
            <person name="Lai Q."/>
            <person name="Shao Z."/>
        </authorList>
    </citation>
    <scope>NUCLEOTIDE SEQUENCE [LARGE SCALE GENOMIC DNA]</scope>
    <source>
        <strain evidence="3">CVS-6</strain>
    </source>
</reference>
<keyword evidence="1" id="KW-0472">Membrane</keyword>
<protein>
    <submittedName>
        <fullName evidence="2">Uncharacterized protein</fullName>
    </submittedName>
</protein>
<comment type="caution">
    <text evidence="2">The sequence shown here is derived from an EMBL/GenBank/DDBJ whole genome shotgun (WGS) entry which is preliminary data.</text>
</comment>
<keyword evidence="1" id="KW-1133">Transmembrane helix</keyword>
<gene>
    <name evidence="2" type="ORF">CWI71_06165</name>
</gene>
<dbReference type="AlphaFoldDB" id="A0A432YLW1"/>
<dbReference type="OrthoDB" id="6234984at2"/>
<keyword evidence="3" id="KW-1185">Reference proteome</keyword>